<dbReference type="AlphaFoldDB" id="C7NJ76"/>
<feature type="domain" description="PhoD-like phosphatase metallophosphatase" evidence="1">
    <location>
        <begin position="144"/>
        <end position="495"/>
    </location>
</feature>
<proteinExistence type="predicted"/>
<dbReference type="KEGG" id="kse:Ksed_17510"/>
<dbReference type="RefSeq" id="WP_015779705.1">
    <property type="nucleotide sequence ID" value="NC_013169.1"/>
</dbReference>
<dbReference type="SUPFAM" id="SSF56300">
    <property type="entry name" value="Metallo-dependent phosphatases"/>
    <property type="match status" value="1"/>
</dbReference>
<dbReference type="STRING" id="478801.Ksed_17510"/>
<dbReference type="HOGENOM" id="CLU_525464_0_0_11"/>
<protein>
    <submittedName>
        <fullName evidence="3">Phosphodiesterase/alkaline phosphatase D</fullName>
    </submittedName>
</protein>
<dbReference type="Gene3D" id="3.60.21.70">
    <property type="entry name" value="PhoD-like phosphatase"/>
    <property type="match status" value="1"/>
</dbReference>
<dbReference type="InterPro" id="IPR029052">
    <property type="entry name" value="Metallo-depent_PP-like"/>
</dbReference>
<evidence type="ECO:0000313" key="4">
    <source>
        <dbReference type="Proteomes" id="UP000006666"/>
    </source>
</evidence>
<dbReference type="InterPro" id="IPR006311">
    <property type="entry name" value="TAT_signal"/>
</dbReference>
<organism evidence="3 4">
    <name type="scientific">Kytococcus sedentarius (strain ATCC 14392 / DSM 20547 / JCM 11482 / CCUG 33030 / NBRC 15357 / NCTC 11040 / CCM 314 / 541)</name>
    <name type="common">Micrococcus sedentarius</name>
    <dbReference type="NCBI Taxonomy" id="478801"/>
    <lineage>
        <taxon>Bacteria</taxon>
        <taxon>Bacillati</taxon>
        <taxon>Actinomycetota</taxon>
        <taxon>Actinomycetes</taxon>
        <taxon>Micrococcales</taxon>
        <taxon>Kytococcaceae</taxon>
        <taxon>Kytococcus</taxon>
    </lineage>
</organism>
<reference evidence="3 4" key="1">
    <citation type="journal article" date="2009" name="Stand. Genomic Sci.">
        <title>Complete genome sequence of Kytococcus sedentarius type strain (541).</title>
        <authorList>
            <person name="Sims D."/>
            <person name="Brettin T."/>
            <person name="Detter J.C."/>
            <person name="Han C."/>
            <person name="Lapidus A."/>
            <person name="Copeland A."/>
            <person name="Glavina Del Rio T."/>
            <person name="Nolan M."/>
            <person name="Chen F."/>
            <person name="Lucas S."/>
            <person name="Tice H."/>
            <person name="Cheng J.F."/>
            <person name="Bruce D."/>
            <person name="Goodwin L."/>
            <person name="Pitluck S."/>
            <person name="Ovchinnikova G."/>
            <person name="Pati A."/>
            <person name="Ivanova N."/>
            <person name="Mavrommatis K."/>
            <person name="Chen A."/>
            <person name="Palaniappan K."/>
            <person name="D'haeseleer P."/>
            <person name="Chain P."/>
            <person name="Bristow J."/>
            <person name="Eisen J.A."/>
            <person name="Markowitz V."/>
            <person name="Hugenholtz P."/>
            <person name="Schneider S."/>
            <person name="Goker M."/>
            <person name="Pukall R."/>
            <person name="Kyrpides N.C."/>
            <person name="Klenk H.P."/>
        </authorList>
    </citation>
    <scope>NUCLEOTIDE SEQUENCE [LARGE SCALE GENOMIC DNA]</scope>
    <source>
        <strain evidence="4">ATCC 14392 / DSM 20547 / JCM 11482 / CCUG 33030 / NBRC 15357 / NCTC 11040 / CCM 314 / 541</strain>
    </source>
</reference>
<evidence type="ECO:0000259" key="1">
    <source>
        <dbReference type="Pfam" id="PF09423"/>
    </source>
</evidence>
<keyword evidence="4" id="KW-1185">Reference proteome</keyword>
<accession>C7NJ76</accession>
<feature type="domain" description="Phospholipase D N-terminal" evidence="2">
    <location>
        <begin position="46"/>
        <end position="108"/>
    </location>
</feature>
<gene>
    <name evidence="3" type="ordered locus">Ksed_17510</name>
</gene>
<sequence>MNPRHSTLPAVSRRTLLAGTAAGATTALVAPGVAGLTTARPELTSGLQFGDVGTDAGIVWSRSSVPGRMLVTLTDDTGRSRRLEGPWADASRDHTAKVQLTGLRPGARHEVTVSFVDKEGREGERATGSFTTGDHTDGATSFVWTGDTAGQGWGINPDLGGMRTYAAMAATEPDFFIHSGDTIYADGPLEETVVEADGQVWRNLLIDEVTEVAQDLRQFRGRHRYNLVDDNVRHLYSRVPVIAQWDDHETTNNWYPGEVIDDERYDRERRVDVLASRARRAFFEYQPLADGHGRKFWTPAGGGRIHRTIRRGRHLDVFSVDMRTHKGTNTANTEDRTTPLLGRSQLNWLIRELRGSRATWKVIAADLPLGLVVPDGELAQEGVGNADPGRPLGREQEIAVLLSAIKHHGISGVLFVTADVHYCAAHHYDPSRAAFKDFEPFWELVAGPVNAGTFGPNDLDGTFGPRVEFQKVAGEPGESPRAGNQFFGHVDIDSDGVLTASLRDAEGAVLWSRQMQPAETGPIIDTGVSTGSALRTARARVDALLGV</sequence>
<dbReference type="eggNOG" id="COG3540">
    <property type="taxonomic scope" value="Bacteria"/>
</dbReference>
<dbReference type="PANTHER" id="PTHR43606">
    <property type="entry name" value="PHOSPHATASE, PUTATIVE (AFU_ORTHOLOGUE AFUA_6G08710)-RELATED"/>
    <property type="match status" value="1"/>
</dbReference>
<evidence type="ECO:0000259" key="2">
    <source>
        <dbReference type="Pfam" id="PF16655"/>
    </source>
</evidence>
<dbReference type="Pfam" id="PF16655">
    <property type="entry name" value="PhoD_N"/>
    <property type="match status" value="1"/>
</dbReference>
<dbReference type="EMBL" id="CP001686">
    <property type="protein sequence ID" value="ACV06763.1"/>
    <property type="molecule type" value="Genomic_DNA"/>
</dbReference>
<dbReference type="Pfam" id="PF09423">
    <property type="entry name" value="PhoD"/>
    <property type="match status" value="1"/>
</dbReference>
<dbReference type="PROSITE" id="PS51318">
    <property type="entry name" value="TAT"/>
    <property type="match status" value="1"/>
</dbReference>
<dbReference type="InterPro" id="IPR018946">
    <property type="entry name" value="PhoD-like_MPP"/>
</dbReference>
<dbReference type="Proteomes" id="UP000006666">
    <property type="component" value="Chromosome"/>
</dbReference>
<dbReference type="InterPro" id="IPR038607">
    <property type="entry name" value="PhoD-like_sf"/>
</dbReference>
<name>C7NJ76_KYTSD</name>
<evidence type="ECO:0000313" key="3">
    <source>
        <dbReference type="EMBL" id="ACV06763.1"/>
    </source>
</evidence>
<dbReference type="PANTHER" id="PTHR43606:SF1">
    <property type="entry name" value="PHOD-LIKE PHOSPHATASE METALLOPHOSPHATASE DOMAIN-CONTAINING PROTEIN"/>
    <property type="match status" value="1"/>
</dbReference>
<dbReference type="InterPro" id="IPR032093">
    <property type="entry name" value="PhoD_N"/>
</dbReference>
<dbReference type="InterPro" id="IPR052900">
    <property type="entry name" value="Phospholipid_Metab_Enz"/>
</dbReference>